<dbReference type="RefSeq" id="WP_086035997.1">
    <property type="nucleotide sequence ID" value="NZ_CP046051.1"/>
</dbReference>
<dbReference type="Proteomes" id="UP000509623">
    <property type="component" value="Chromosome"/>
</dbReference>
<evidence type="ECO:0000313" key="5">
    <source>
        <dbReference type="Proteomes" id="UP000501316"/>
    </source>
</evidence>
<evidence type="ECO:0000259" key="2">
    <source>
        <dbReference type="Pfam" id="PF25583"/>
    </source>
</evidence>
<protein>
    <submittedName>
        <fullName evidence="3">WYL domain-containing protein</fullName>
    </submittedName>
</protein>
<dbReference type="EMBL" id="CP046161">
    <property type="protein sequence ID" value="QKO29669.1"/>
    <property type="molecule type" value="Genomic_DNA"/>
</dbReference>
<evidence type="ECO:0000313" key="4">
    <source>
        <dbReference type="EMBL" id="QKO29669.1"/>
    </source>
</evidence>
<dbReference type="InterPro" id="IPR057727">
    <property type="entry name" value="WCX_dom"/>
</dbReference>
<dbReference type="InterPro" id="IPR051534">
    <property type="entry name" value="CBASS_pafABC_assoc_protein"/>
</dbReference>
<reference evidence="4" key="2">
    <citation type="journal article" date="2021" name="Appl. Environ. Microbiol.">
        <title>Adaptability of a Caproate-Producing Bacterium Contributes to Its Dominance in an Anaerobic Fermentation System.</title>
        <authorList>
            <person name="Wang H."/>
            <person name="Gu Y."/>
            <person name="Zhou W."/>
            <person name="Zhao D."/>
            <person name="Qiao Z."/>
            <person name="Zheng J."/>
            <person name="Gao J."/>
            <person name="Chen X."/>
            <person name="Ren C."/>
            <person name="Xu Y."/>
        </authorList>
    </citation>
    <scope>NUCLEOTIDE SEQUENCE</scope>
    <source>
        <strain evidence="4">JNU-WLY1368</strain>
    </source>
</reference>
<dbReference type="SUPFAM" id="SSF46785">
    <property type="entry name" value="Winged helix' DNA-binding domain"/>
    <property type="match status" value="1"/>
</dbReference>
<evidence type="ECO:0000313" key="6">
    <source>
        <dbReference type="Proteomes" id="UP000509623"/>
    </source>
</evidence>
<proteinExistence type="predicted"/>
<dbReference type="PROSITE" id="PS52050">
    <property type="entry name" value="WYL"/>
    <property type="match status" value="1"/>
</dbReference>
<sequence>MAKTEKQKERIIELYRLLQRGTDEKHQLTMKEILQDMDEKGIPAERRSIYDDLQKLNDCGIEVETTRGPNGGYRLLNRPFSLEISDLKVLADAVASAKFLTAGKSRRLIQKIESMASRYEAEQLQRQVYVVGRVRSENEQSYYSVDCLHQAIAEGKKVKFQYFHYNEKKQKQYKYGGAPYTVSPYALCWDNEFYYLLAWYDRTDEMRNFRVDRMENVTLLSVPAKPAPDSFHPTDFTRQAFSMYNGREENVTLEFQNILAGAVLDRFGMETSLHQADTPGWFRIIQNVRISPPFLGWLCQFAGKVRVISPESVQEDLRQQAERTLSALPPKK</sequence>
<dbReference type="EMBL" id="CP046051">
    <property type="protein sequence ID" value="QKN23659.1"/>
    <property type="molecule type" value="Genomic_DNA"/>
</dbReference>
<dbReference type="InterPro" id="IPR036390">
    <property type="entry name" value="WH_DNA-bd_sf"/>
</dbReference>
<dbReference type="AlphaFoldDB" id="A0A859DQ60"/>
<reference evidence="5 6" key="1">
    <citation type="submission" date="2019-11" db="EMBL/GenBank/DDBJ databases">
        <authorList>
            <person name="Ren C."/>
            <person name="Wang H."/>
            <person name="Xu Y."/>
        </authorList>
    </citation>
    <scope>NUCLEOTIDE SEQUENCE [LARGE SCALE GENOMIC DNA]</scope>
    <source>
        <strain evidence="6">JNU-WLY1368</strain>
        <strain evidence="3 5">LBM 19010</strain>
    </source>
</reference>
<dbReference type="KEGG" id="clf:GJQ69_03700"/>
<feature type="domain" description="WCX" evidence="2">
    <location>
        <begin position="249"/>
        <end position="325"/>
    </location>
</feature>
<dbReference type="InterPro" id="IPR026881">
    <property type="entry name" value="WYL_dom"/>
</dbReference>
<evidence type="ECO:0000259" key="1">
    <source>
        <dbReference type="Pfam" id="PF13280"/>
    </source>
</evidence>
<keyword evidence="6" id="KW-1185">Reference proteome</keyword>
<dbReference type="PANTHER" id="PTHR34580:SF3">
    <property type="entry name" value="PROTEIN PAFB"/>
    <property type="match status" value="1"/>
</dbReference>
<dbReference type="Pfam" id="PF25583">
    <property type="entry name" value="WCX"/>
    <property type="match status" value="1"/>
</dbReference>
<accession>A0A859DQ60</accession>
<dbReference type="Pfam" id="PF13280">
    <property type="entry name" value="WYL"/>
    <property type="match status" value="1"/>
</dbReference>
<gene>
    <name evidence="3" type="ORF">GJQ69_03700</name>
    <name evidence="4" type="ORF">GKP14_00675</name>
</gene>
<evidence type="ECO:0000313" key="3">
    <source>
        <dbReference type="EMBL" id="QKN23659.1"/>
    </source>
</evidence>
<dbReference type="Proteomes" id="UP000501316">
    <property type="component" value="Chromosome"/>
</dbReference>
<organism evidence="3 5">
    <name type="scientific">Caproicibacterium lactatifermentans</name>
    <dbReference type="NCBI Taxonomy" id="2666138"/>
    <lineage>
        <taxon>Bacteria</taxon>
        <taxon>Bacillati</taxon>
        <taxon>Bacillota</taxon>
        <taxon>Clostridia</taxon>
        <taxon>Eubacteriales</taxon>
        <taxon>Oscillospiraceae</taxon>
        <taxon>Caproicibacterium</taxon>
    </lineage>
</organism>
<reference evidence="4" key="3">
    <citation type="journal article" date="2022" name="Int. J. Syst. Evol. Microbiol.">
        <title>Caproicibacterium lactatifermentans sp. nov., isolated from pit clay used for the production of Chinese strong aroma-type liquor.</title>
        <authorList>
            <person name="Wang H."/>
            <person name="Gu Y."/>
            <person name="Zhao D."/>
            <person name="Qiao Z."/>
            <person name="Zheng J."/>
            <person name="Gao J."/>
            <person name="Ren C."/>
            <person name="Xu Y."/>
        </authorList>
    </citation>
    <scope>NUCLEOTIDE SEQUENCE</scope>
    <source>
        <strain evidence="4">JNU-WLY1368</strain>
    </source>
</reference>
<name>A0A859DQ60_9FIRM</name>
<dbReference type="PANTHER" id="PTHR34580">
    <property type="match status" value="1"/>
</dbReference>
<feature type="domain" description="WYL" evidence="1">
    <location>
        <begin position="148"/>
        <end position="218"/>
    </location>
</feature>